<dbReference type="AlphaFoldDB" id="A0A0L0HBW0"/>
<dbReference type="Proteomes" id="UP000053201">
    <property type="component" value="Unassembled WGS sequence"/>
</dbReference>
<dbReference type="InParanoid" id="A0A0L0HBW0"/>
<dbReference type="Gene3D" id="3.90.1140.10">
    <property type="entry name" value="Cyclic phosphodiesterase"/>
    <property type="match status" value="1"/>
</dbReference>
<evidence type="ECO:0008006" key="3">
    <source>
        <dbReference type="Google" id="ProtNLM"/>
    </source>
</evidence>
<dbReference type="eggNOG" id="ENOG502SFA9">
    <property type="taxonomic scope" value="Eukaryota"/>
</dbReference>
<keyword evidence="2" id="KW-1185">Reference proteome</keyword>
<name>A0A0L0HBW0_SPIPD</name>
<protein>
    <recommendedName>
        <fullName evidence="3">2',3'-cyclic-nucleotide 3'-phosphodiesterase</fullName>
    </recommendedName>
</protein>
<accession>A0A0L0HBW0</accession>
<dbReference type="OMA" id="GCHITMT"/>
<dbReference type="RefSeq" id="XP_016606466.1">
    <property type="nucleotide sequence ID" value="XM_016754336.1"/>
</dbReference>
<dbReference type="GeneID" id="27689461"/>
<gene>
    <name evidence="1" type="ORF">SPPG_06130</name>
</gene>
<proteinExistence type="predicted"/>
<sequence length="214" mass="24546">MSSTRPQLIVHLEPIPSSPLYALLQQFHTVSSQKYGSTDAHAYHPHVSLTGFWQMSLPSTHHQHADPYCANLVQSCLNDRLPPLVLHPPLIPDTKLCLILPISPPKEYIALSKSITQNFESCDRFVNRMRPKAVNHISLAYFAPTQDVSEEEQRRIVHGMKEVADQVFGKWFDGRPSVLVPEWDVVYYELTREAKEPLKGEQHEFKEIGRWRVA</sequence>
<organism evidence="1 2">
    <name type="scientific">Spizellomyces punctatus (strain DAOM BR117)</name>
    <dbReference type="NCBI Taxonomy" id="645134"/>
    <lineage>
        <taxon>Eukaryota</taxon>
        <taxon>Fungi</taxon>
        <taxon>Fungi incertae sedis</taxon>
        <taxon>Chytridiomycota</taxon>
        <taxon>Chytridiomycota incertae sedis</taxon>
        <taxon>Chytridiomycetes</taxon>
        <taxon>Spizellomycetales</taxon>
        <taxon>Spizellomycetaceae</taxon>
        <taxon>Spizellomyces</taxon>
    </lineage>
</organism>
<dbReference type="EMBL" id="KQ257460">
    <property type="protein sequence ID" value="KNC98426.1"/>
    <property type="molecule type" value="Genomic_DNA"/>
</dbReference>
<evidence type="ECO:0000313" key="1">
    <source>
        <dbReference type="EMBL" id="KNC98426.1"/>
    </source>
</evidence>
<dbReference type="OrthoDB" id="2110229at2759"/>
<reference evidence="1 2" key="1">
    <citation type="submission" date="2009-08" db="EMBL/GenBank/DDBJ databases">
        <title>The Genome Sequence of Spizellomyces punctatus strain DAOM BR117.</title>
        <authorList>
            <consortium name="The Broad Institute Genome Sequencing Platform"/>
            <person name="Russ C."/>
            <person name="Cuomo C."/>
            <person name="Shea T."/>
            <person name="Young S.K."/>
            <person name="Zeng Q."/>
            <person name="Koehrsen M."/>
            <person name="Haas B."/>
            <person name="Borodovsky M."/>
            <person name="Guigo R."/>
            <person name="Alvarado L."/>
            <person name="Berlin A."/>
            <person name="Bochicchio J."/>
            <person name="Borenstein D."/>
            <person name="Chapman S."/>
            <person name="Chen Z."/>
            <person name="Engels R."/>
            <person name="Freedman E."/>
            <person name="Gellesch M."/>
            <person name="Goldberg J."/>
            <person name="Griggs A."/>
            <person name="Gujja S."/>
            <person name="Heiman D."/>
            <person name="Hepburn T."/>
            <person name="Howarth C."/>
            <person name="Jen D."/>
            <person name="Larson L."/>
            <person name="Lewis B."/>
            <person name="Mehta T."/>
            <person name="Park D."/>
            <person name="Pearson M."/>
            <person name="Roberts A."/>
            <person name="Saif S."/>
            <person name="Shenoy N."/>
            <person name="Sisk P."/>
            <person name="Stolte C."/>
            <person name="Sykes S."/>
            <person name="Thomson T."/>
            <person name="Walk T."/>
            <person name="White J."/>
            <person name="Yandava C."/>
            <person name="Burger G."/>
            <person name="Gray M.W."/>
            <person name="Holland P.W.H."/>
            <person name="King N."/>
            <person name="Lang F.B.F."/>
            <person name="Roger A.J."/>
            <person name="Ruiz-Trillo I."/>
            <person name="Lander E."/>
            <person name="Nusbaum C."/>
        </authorList>
    </citation>
    <scope>NUCLEOTIDE SEQUENCE [LARGE SCALE GENOMIC DNA]</scope>
    <source>
        <strain evidence="1 2">DAOM BR117</strain>
    </source>
</reference>
<evidence type="ECO:0000313" key="2">
    <source>
        <dbReference type="Proteomes" id="UP000053201"/>
    </source>
</evidence>
<dbReference type="VEuPathDB" id="FungiDB:SPPG_06130"/>